<evidence type="ECO:0000256" key="7">
    <source>
        <dbReference type="ARBA" id="ARBA00022912"/>
    </source>
</evidence>
<dbReference type="EMBL" id="GL988041">
    <property type="protein sequence ID" value="EGS21904.1"/>
    <property type="molecule type" value="Genomic_DNA"/>
</dbReference>
<dbReference type="EC" id="3.1.3.16" evidence="12"/>
<accession>G0S870</accession>
<evidence type="ECO:0000256" key="1">
    <source>
        <dbReference type="ARBA" id="ARBA00004123"/>
    </source>
</evidence>
<dbReference type="PROSITE" id="PS51479">
    <property type="entry name" value="ZF_RTR1"/>
    <property type="match status" value="1"/>
</dbReference>
<keyword evidence="3 12" id="KW-0479">Metal-binding</keyword>
<dbReference type="OrthoDB" id="2590500at2759"/>
<comment type="function">
    <text evidence="12">Putative RNA polymerase II subunit B1 C-terminal domain (CTD) phosphatase involved in RNA polymerase II transcription regulation.</text>
</comment>
<dbReference type="GO" id="GO:0008270">
    <property type="term" value="F:zinc ion binding"/>
    <property type="evidence" value="ECO:0007669"/>
    <property type="project" value="UniProtKB-KW"/>
</dbReference>
<dbReference type="GO" id="GO:0008420">
    <property type="term" value="F:RNA polymerase II CTD heptapeptide repeat phosphatase activity"/>
    <property type="evidence" value="ECO:0007669"/>
    <property type="project" value="UniProtKB-UniRule"/>
</dbReference>
<comment type="catalytic activity">
    <reaction evidence="10 12">
        <text>O-phospho-L-threonyl-[protein] + H2O = L-threonyl-[protein] + phosphate</text>
        <dbReference type="Rhea" id="RHEA:47004"/>
        <dbReference type="Rhea" id="RHEA-COMP:11060"/>
        <dbReference type="Rhea" id="RHEA-COMP:11605"/>
        <dbReference type="ChEBI" id="CHEBI:15377"/>
        <dbReference type="ChEBI" id="CHEBI:30013"/>
        <dbReference type="ChEBI" id="CHEBI:43474"/>
        <dbReference type="ChEBI" id="CHEBI:61977"/>
        <dbReference type="EC" id="3.1.3.16"/>
    </reaction>
</comment>
<dbReference type="OMA" id="IQAQKDT"/>
<evidence type="ECO:0000256" key="6">
    <source>
        <dbReference type="ARBA" id="ARBA00022833"/>
    </source>
</evidence>
<sequence length="374" mass="41231">MSSEASPEAKPNPKPLKGILKKPSAPPNQSTPTKSTSSPSSSSTKPSSSTPAKKSATTPTRPSTRRPSQTLSRSSQPPSPQQSQSPTNEEENEEDLPLAEQQRRREAAARLRLLQQIKSQVLPPPVPIEVFEHLCTLPTTSNPASSPSAEDIQTFLNALQKFQPREYLDLIEERNCLGKCGYTLCPRPRRQLPGPYKITRSGVGKAEELNKWCSDACAARALYIKVQLDNPSYERRKGPGGKDELFIKLELRAEKGQENKTEMGRKTAYKDEQAEKDLADAMARLELDKATKAKKDAAQLALERGDAAGGLFAAEGRVEVVIQEKEIDEPVVPPNPGDQDSHLYVEGYKSGTGTKKRSEDDDSDDDEFFSIKFR</sequence>
<dbReference type="InterPro" id="IPR038534">
    <property type="entry name" value="Rtr1/RPAP2_sf"/>
</dbReference>
<comment type="subcellular location">
    <subcellularLocation>
        <location evidence="1 12">Nucleus</location>
    </subcellularLocation>
</comment>
<dbReference type="PANTHER" id="PTHR14732:SF0">
    <property type="entry name" value="RNA POLYMERASE II SUBUNIT B1 CTD PHOSPHATASE RPAP2-RELATED"/>
    <property type="match status" value="1"/>
</dbReference>
<dbReference type="RefSeq" id="XP_006694200.1">
    <property type="nucleotide sequence ID" value="XM_006694137.1"/>
</dbReference>
<keyword evidence="5 12" id="KW-0378">Hydrolase</keyword>
<dbReference type="Proteomes" id="UP000008066">
    <property type="component" value="Unassembled WGS sequence"/>
</dbReference>
<gene>
    <name evidence="15" type="ORF">CTHT_0037780</name>
</gene>
<evidence type="ECO:0000256" key="3">
    <source>
        <dbReference type="ARBA" id="ARBA00022723"/>
    </source>
</evidence>
<evidence type="ECO:0000256" key="11">
    <source>
        <dbReference type="PROSITE-ProRule" id="PRU00812"/>
    </source>
</evidence>
<dbReference type="PANTHER" id="PTHR14732">
    <property type="entry name" value="RNA POLYMERASE II SUBUNIT B1 CTD PHOSPHATASE RPAP2-RELATED"/>
    <property type="match status" value="1"/>
</dbReference>
<dbReference type="STRING" id="759272.G0S870"/>
<keyword evidence="4 12" id="KW-0863">Zinc-finger</keyword>
<evidence type="ECO:0000313" key="15">
    <source>
        <dbReference type="EMBL" id="EGS21904.1"/>
    </source>
</evidence>
<evidence type="ECO:0000259" key="14">
    <source>
        <dbReference type="PROSITE" id="PS51479"/>
    </source>
</evidence>
<dbReference type="InterPro" id="IPR007308">
    <property type="entry name" value="Rtr1/RPAP2_dom"/>
</dbReference>
<organism evidence="16">
    <name type="scientific">Chaetomium thermophilum (strain DSM 1495 / CBS 144.50 / IMI 039719)</name>
    <name type="common">Thermochaetoides thermophila</name>
    <dbReference type="NCBI Taxonomy" id="759272"/>
    <lineage>
        <taxon>Eukaryota</taxon>
        <taxon>Fungi</taxon>
        <taxon>Dikarya</taxon>
        <taxon>Ascomycota</taxon>
        <taxon>Pezizomycotina</taxon>
        <taxon>Sordariomycetes</taxon>
        <taxon>Sordariomycetidae</taxon>
        <taxon>Sordariales</taxon>
        <taxon>Chaetomiaceae</taxon>
        <taxon>Thermochaetoides</taxon>
    </lineage>
</organism>
<keyword evidence="6 12" id="KW-0862">Zinc</keyword>
<dbReference type="AlphaFoldDB" id="G0S870"/>
<feature type="region of interest" description="Disordered" evidence="13">
    <location>
        <begin position="325"/>
        <end position="374"/>
    </location>
</feature>
<dbReference type="GO" id="GO:0005737">
    <property type="term" value="C:cytoplasm"/>
    <property type="evidence" value="ECO:0007669"/>
    <property type="project" value="TreeGrafter"/>
</dbReference>
<evidence type="ECO:0000256" key="9">
    <source>
        <dbReference type="ARBA" id="ARBA00047761"/>
    </source>
</evidence>
<dbReference type="GO" id="GO:0043175">
    <property type="term" value="F:RNA polymerase core enzyme binding"/>
    <property type="evidence" value="ECO:0007669"/>
    <property type="project" value="UniProtKB-UniRule"/>
</dbReference>
<dbReference type="Gene3D" id="1.25.40.820">
    <property type="match status" value="1"/>
</dbReference>
<feature type="domain" description="RTR1-type" evidence="14">
    <location>
        <begin position="157"/>
        <end position="236"/>
    </location>
</feature>
<evidence type="ECO:0000256" key="10">
    <source>
        <dbReference type="ARBA" id="ARBA00048336"/>
    </source>
</evidence>
<protein>
    <recommendedName>
        <fullName evidence="12">RNA polymerase II subunit B1 CTD phosphatase RPAP2 homolog</fullName>
        <ecNumber evidence="12">3.1.3.16</ecNumber>
    </recommendedName>
</protein>
<dbReference type="KEGG" id="cthr:CTHT_0037780"/>
<evidence type="ECO:0000313" key="16">
    <source>
        <dbReference type="Proteomes" id="UP000008066"/>
    </source>
</evidence>
<keyword evidence="7 12" id="KW-0904">Protein phosphatase</keyword>
<name>G0S870_CHATD</name>
<dbReference type="GeneID" id="18257816"/>
<evidence type="ECO:0000256" key="4">
    <source>
        <dbReference type="ARBA" id="ARBA00022771"/>
    </source>
</evidence>
<evidence type="ECO:0000256" key="12">
    <source>
        <dbReference type="RuleBase" id="RU367080"/>
    </source>
</evidence>
<feature type="compositionally biased region" description="Low complexity" evidence="13">
    <location>
        <begin position="30"/>
        <end position="87"/>
    </location>
</feature>
<dbReference type="Pfam" id="PF04181">
    <property type="entry name" value="RPAP2_Rtr1"/>
    <property type="match status" value="1"/>
</dbReference>
<reference evidence="15 16" key="1">
    <citation type="journal article" date="2011" name="Cell">
        <title>Insight into structure and assembly of the nuclear pore complex by utilizing the genome of a eukaryotic thermophile.</title>
        <authorList>
            <person name="Amlacher S."/>
            <person name="Sarges P."/>
            <person name="Flemming D."/>
            <person name="van Noort V."/>
            <person name="Kunze R."/>
            <person name="Devos D.P."/>
            <person name="Arumugam M."/>
            <person name="Bork P."/>
            <person name="Hurt E."/>
        </authorList>
    </citation>
    <scope>NUCLEOTIDE SEQUENCE [LARGE SCALE GENOMIC DNA]</scope>
    <source>
        <strain evidence="16">DSM 1495 / CBS 144.50 / IMI 039719</strain>
    </source>
</reference>
<feature type="region of interest" description="Disordered" evidence="13">
    <location>
        <begin position="1"/>
        <end position="104"/>
    </location>
</feature>
<keyword evidence="16" id="KW-1185">Reference proteome</keyword>
<dbReference type="eggNOG" id="ENOG502SNTP">
    <property type="taxonomic scope" value="Eukaryota"/>
</dbReference>
<evidence type="ECO:0000256" key="13">
    <source>
        <dbReference type="SAM" id="MobiDB-lite"/>
    </source>
</evidence>
<dbReference type="InterPro" id="IPR039693">
    <property type="entry name" value="Rtr1/RPAP2"/>
</dbReference>
<dbReference type="GO" id="GO:0005634">
    <property type="term" value="C:nucleus"/>
    <property type="evidence" value="ECO:0007669"/>
    <property type="project" value="UniProtKB-SubCell"/>
</dbReference>
<feature type="compositionally biased region" description="Acidic residues" evidence="13">
    <location>
        <begin position="88"/>
        <end position="97"/>
    </location>
</feature>
<evidence type="ECO:0000256" key="8">
    <source>
        <dbReference type="ARBA" id="ARBA00023242"/>
    </source>
</evidence>
<keyword evidence="8 12" id="KW-0539">Nucleus</keyword>
<dbReference type="HOGENOM" id="CLU_049331_0_0_1"/>
<comment type="similarity">
    <text evidence="2 11 12">Belongs to the RPAP2 family.</text>
</comment>
<proteinExistence type="inferred from homology"/>
<evidence type="ECO:0000256" key="2">
    <source>
        <dbReference type="ARBA" id="ARBA00005676"/>
    </source>
</evidence>
<comment type="catalytic activity">
    <reaction evidence="9 12">
        <text>O-phospho-L-seryl-[protein] + H2O = L-seryl-[protein] + phosphate</text>
        <dbReference type="Rhea" id="RHEA:20629"/>
        <dbReference type="Rhea" id="RHEA-COMP:9863"/>
        <dbReference type="Rhea" id="RHEA-COMP:11604"/>
        <dbReference type="ChEBI" id="CHEBI:15377"/>
        <dbReference type="ChEBI" id="CHEBI:29999"/>
        <dbReference type="ChEBI" id="CHEBI:43474"/>
        <dbReference type="ChEBI" id="CHEBI:83421"/>
        <dbReference type="EC" id="3.1.3.16"/>
    </reaction>
</comment>
<evidence type="ECO:0000256" key="5">
    <source>
        <dbReference type="ARBA" id="ARBA00022801"/>
    </source>
</evidence>